<dbReference type="Proteomes" id="UP001060368">
    <property type="component" value="Chromosome"/>
</dbReference>
<accession>A0A9E7PKE0</accession>
<gene>
    <name evidence="2" type="ORF">L6E24_09995</name>
</gene>
<dbReference type="EMBL" id="CP096115">
    <property type="protein sequence ID" value="UUX91699.1"/>
    <property type="molecule type" value="Genomic_DNA"/>
</dbReference>
<dbReference type="PANTHER" id="PTHR43591:SF24">
    <property type="entry name" value="2-METHOXY-6-POLYPRENYL-1,4-BENZOQUINOL METHYLASE, MITOCHONDRIAL"/>
    <property type="match status" value="1"/>
</dbReference>
<dbReference type="RefSeq" id="WP_257741852.1">
    <property type="nucleotide sequence ID" value="NZ_CP096115.1"/>
</dbReference>
<sequence>MYPERIPEETEHLFSADEAYDYNILQRTLLKRNLLPLKDITDAGVNHGTVLEVGAGPGYLGVEWLKSSRVRSDSELVAIDINRNMVCIAKDNSETISEKDRYSVIQGNAEMMPFCRNTFNGVFSAYSLHEWRNPVNVISETDRVLKGESSAVIIDMRRDIPKDLLRREKNRMRKQSRNNFEASVKAAYTKNEIENIMENAGISDYQTDGETFNLKVSWTKLR</sequence>
<dbReference type="InterPro" id="IPR025714">
    <property type="entry name" value="Methyltranfer_dom"/>
</dbReference>
<dbReference type="AlphaFoldDB" id="A0A9E7PKE0"/>
<keyword evidence="3" id="KW-1185">Reference proteome</keyword>
<dbReference type="GO" id="GO:0008168">
    <property type="term" value="F:methyltransferase activity"/>
    <property type="evidence" value="ECO:0007669"/>
    <property type="project" value="UniProtKB-KW"/>
</dbReference>
<reference evidence="2" key="1">
    <citation type="submission" date="2022-04" db="EMBL/GenBank/DDBJ databases">
        <title>Complete genome of Methanoplanus endosymbiosus DSM 3599.</title>
        <authorList>
            <person name="Chen S.-C."/>
            <person name="You Y.-T."/>
            <person name="Zhou Y.-Z."/>
            <person name="Lai M.-C."/>
        </authorList>
    </citation>
    <scope>NUCLEOTIDE SEQUENCE</scope>
    <source>
        <strain evidence="2">DSM 3599</strain>
    </source>
</reference>
<dbReference type="InterPro" id="IPR029063">
    <property type="entry name" value="SAM-dependent_MTases_sf"/>
</dbReference>
<dbReference type="KEGG" id="mend:L6E24_09995"/>
<keyword evidence="2" id="KW-0808">Transferase</keyword>
<evidence type="ECO:0000259" key="1">
    <source>
        <dbReference type="Pfam" id="PF13847"/>
    </source>
</evidence>
<evidence type="ECO:0000313" key="2">
    <source>
        <dbReference type="EMBL" id="UUX91699.1"/>
    </source>
</evidence>
<keyword evidence="2" id="KW-0489">Methyltransferase</keyword>
<proteinExistence type="predicted"/>
<dbReference type="Pfam" id="PF13847">
    <property type="entry name" value="Methyltransf_31"/>
    <property type="match status" value="1"/>
</dbReference>
<organism evidence="2 3">
    <name type="scientific">Methanoplanus endosymbiosus</name>
    <dbReference type="NCBI Taxonomy" id="33865"/>
    <lineage>
        <taxon>Archaea</taxon>
        <taxon>Methanobacteriati</taxon>
        <taxon>Methanobacteriota</taxon>
        <taxon>Stenosarchaea group</taxon>
        <taxon>Methanomicrobia</taxon>
        <taxon>Methanomicrobiales</taxon>
        <taxon>Methanomicrobiaceae</taxon>
        <taxon>Methanoplanus</taxon>
    </lineage>
</organism>
<protein>
    <submittedName>
        <fullName evidence="2">Class I SAM-dependent methyltransferase</fullName>
    </submittedName>
</protein>
<evidence type="ECO:0000313" key="3">
    <source>
        <dbReference type="Proteomes" id="UP001060368"/>
    </source>
</evidence>
<dbReference type="SUPFAM" id="SSF53335">
    <property type="entry name" value="S-adenosyl-L-methionine-dependent methyltransferases"/>
    <property type="match status" value="1"/>
</dbReference>
<dbReference type="GO" id="GO:0032259">
    <property type="term" value="P:methylation"/>
    <property type="evidence" value="ECO:0007669"/>
    <property type="project" value="UniProtKB-KW"/>
</dbReference>
<name>A0A9E7PKE0_9EURY</name>
<dbReference type="GeneID" id="74308034"/>
<feature type="domain" description="Methyltransferase" evidence="1">
    <location>
        <begin position="47"/>
        <end position="201"/>
    </location>
</feature>
<dbReference type="Gene3D" id="3.40.50.150">
    <property type="entry name" value="Vaccinia Virus protein VP39"/>
    <property type="match status" value="1"/>
</dbReference>
<dbReference type="CDD" id="cd02440">
    <property type="entry name" value="AdoMet_MTases"/>
    <property type="match status" value="1"/>
</dbReference>
<dbReference type="PANTHER" id="PTHR43591">
    <property type="entry name" value="METHYLTRANSFERASE"/>
    <property type="match status" value="1"/>
</dbReference>